<dbReference type="GO" id="GO:0048471">
    <property type="term" value="C:perinuclear region of cytoplasm"/>
    <property type="evidence" value="ECO:0007669"/>
    <property type="project" value="TreeGrafter"/>
</dbReference>
<dbReference type="Proteomes" id="UP001220324">
    <property type="component" value="Unassembled WGS sequence"/>
</dbReference>
<feature type="region of interest" description="Disordered" evidence="1">
    <location>
        <begin position="185"/>
        <end position="204"/>
    </location>
</feature>
<dbReference type="Pfam" id="PF04818">
    <property type="entry name" value="CID"/>
    <property type="match status" value="1"/>
</dbReference>
<evidence type="ECO:0000256" key="1">
    <source>
        <dbReference type="SAM" id="MobiDB-lite"/>
    </source>
</evidence>
<dbReference type="EMBL" id="JAQIZZ010000008">
    <property type="protein sequence ID" value="KAJ5524533.1"/>
    <property type="molecule type" value="Genomic_DNA"/>
</dbReference>
<organism evidence="3 4">
    <name type="scientific">Penicillium frequentans</name>
    <dbReference type="NCBI Taxonomy" id="3151616"/>
    <lineage>
        <taxon>Eukaryota</taxon>
        <taxon>Fungi</taxon>
        <taxon>Dikarya</taxon>
        <taxon>Ascomycota</taxon>
        <taxon>Pezizomycotina</taxon>
        <taxon>Eurotiomycetes</taxon>
        <taxon>Eurotiomycetidae</taxon>
        <taxon>Eurotiales</taxon>
        <taxon>Aspergillaceae</taxon>
        <taxon>Penicillium</taxon>
    </lineage>
</organism>
<keyword evidence="4" id="KW-1185">Reference proteome</keyword>
<dbReference type="InterPro" id="IPR006569">
    <property type="entry name" value="CID_dom"/>
</dbReference>
<evidence type="ECO:0000313" key="3">
    <source>
        <dbReference type="EMBL" id="KAJ5524533.1"/>
    </source>
</evidence>
<dbReference type="PANTHER" id="PTHR12323:SF0">
    <property type="entry name" value="CALCIUM HOMEOSTASIS ENDOPLASMIC RETICULUM PROTEIN"/>
    <property type="match status" value="1"/>
</dbReference>
<dbReference type="PANTHER" id="PTHR12323">
    <property type="entry name" value="SR-RELATED CTD ASSOCIATED FACTOR 6"/>
    <property type="match status" value="1"/>
</dbReference>
<dbReference type="GO" id="GO:0006874">
    <property type="term" value="P:intracellular calcium ion homeostasis"/>
    <property type="evidence" value="ECO:0007669"/>
    <property type="project" value="TreeGrafter"/>
</dbReference>
<feature type="compositionally biased region" description="Low complexity" evidence="1">
    <location>
        <begin position="476"/>
        <end position="508"/>
    </location>
</feature>
<dbReference type="InterPro" id="IPR008942">
    <property type="entry name" value="ENTH_VHS"/>
</dbReference>
<feature type="compositionally biased region" description="Basic residues" evidence="1">
    <location>
        <begin position="378"/>
        <end position="392"/>
    </location>
</feature>
<protein>
    <recommendedName>
        <fullName evidence="2">CID domain-containing protein</fullName>
    </recommendedName>
</protein>
<name>A0AAD6CJ61_9EURO</name>
<reference evidence="3 4" key="1">
    <citation type="journal article" date="2023" name="IMA Fungus">
        <title>Comparative genomic study of the Penicillium genus elucidates a diverse pangenome and 15 lateral gene transfer events.</title>
        <authorList>
            <person name="Petersen C."/>
            <person name="Sorensen T."/>
            <person name="Nielsen M.R."/>
            <person name="Sondergaard T.E."/>
            <person name="Sorensen J.L."/>
            <person name="Fitzpatrick D.A."/>
            <person name="Frisvad J.C."/>
            <person name="Nielsen K.L."/>
        </authorList>
    </citation>
    <scope>NUCLEOTIDE SEQUENCE [LARGE SCALE GENOMIC DNA]</scope>
    <source>
        <strain evidence="3 4">IBT 35679</strain>
    </source>
</reference>
<feature type="compositionally biased region" description="Pro residues" evidence="1">
    <location>
        <begin position="402"/>
        <end position="429"/>
    </location>
</feature>
<feature type="compositionally biased region" description="Pro residues" evidence="1">
    <location>
        <begin position="440"/>
        <end position="461"/>
    </location>
</feature>
<evidence type="ECO:0000259" key="2">
    <source>
        <dbReference type="PROSITE" id="PS51391"/>
    </source>
</evidence>
<dbReference type="PROSITE" id="PS51391">
    <property type="entry name" value="CID"/>
    <property type="match status" value="1"/>
</dbReference>
<feature type="region of interest" description="Disordered" evidence="1">
    <location>
        <begin position="327"/>
        <end position="514"/>
    </location>
</feature>
<dbReference type="AlphaFoldDB" id="A0AAD6CJ61"/>
<comment type="caution">
    <text evidence="3">The sequence shown here is derived from an EMBL/GenBank/DDBJ whole genome shotgun (WGS) entry which is preliminary data.</text>
</comment>
<dbReference type="Gene3D" id="1.25.40.90">
    <property type="match status" value="1"/>
</dbReference>
<evidence type="ECO:0000313" key="4">
    <source>
        <dbReference type="Proteomes" id="UP001220324"/>
    </source>
</evidence>
<gene>
    <name evidence="3" type="ORF">N7494_011183</name>
</gene>
<sequence length="514" mass="56759">MASHTLAIAKASFTAGLLRPDPTSVPKDEIATFHTLLDRALSHCSPANIQTCKAWLLHYVASSANRLAGLAKYLVVLAGSLDVPPGARPKPSPKRRRLHILYLLNDLFHHSKYHLDTTATFSTVSGSLQPHMVDLLGHTAAYDRQKNPRHYRRLEDLLEIWSEHGYFSPDLIHRLREVMKHSASTGAAPLSNDLETDSADPAKKLPGKDAPFIMPSTHGDHSTPYYDLPAGNWLPHIIPNSTIPLHPESIKPLQFLAGPADEGLVSALKGFLKDVDQIYGKEDLVQDDENVDIDELGQRVTRDEITGDILDGETYYGWSREFCQQMKKKKSDSSSRNQDQALQGLKRRYSDSSMSDRSTRSDSQTRSRSRPGHEARQHGSRPRSRSRSRRSRSRESSYSPREPSPPRFPPPHQPSHAHPPPNHSIPPAPSQSYGHQYGFPAPPPPPPPPYSGGWPPAPPPTNAGHALSPSRPGHESPSLPSYFLSSSTNEYAPRSSSSSGAIPFPSSPFRRSTG</sequence>
<proteinExistence type="predicted"/>
<feature type="compositionally biased region" description="Basic and acidic residues" evidence="1">
    <location>
        <begin position="357"/>
        <end position="377"/>
    </location>
</feature>
<accession>A0AAD6CJ61</accession>
<feature type="domain" description="CID" evidence="2">
    <location>
        <begin position="25"/>
        <end position="183"/>
    </location>
</feature>